<evidence type="ECO:0000256" key="1">
    <source>
        <dbReference type="SAM" id="MobiDB-lite"/>
    </source>
</evidence>
<proteinExistence type="predicted"/>
<reference evidence="2 3" key="1">
    <citation type="journal article" date="2009" name="Science">
        <title>Green evolution and dynamic adaptations revealed by genomes of the marine picoeukaryotes Micromonas.</title>
        <authorList>
            <person name="Worden A.Z."/>
            <person name="Lee J.H."/>
            <person name="Mock T."/>
            <person name="Rouze P."/>
            <person name="Simmons M.P."/>
            <person name="Aerts A.L."/>
            <person name="Allen A.E."/>
            <person name="Cuvelier M.L."/>
            <person name="Derelle E."/>
            <person name="Everett M.V."/>
            <person name="Foulon E."/>
            <person name="Grimwood J."/>
            <person name="Gundlach H."/>
            <person name="Henrissat B."/>
            <person name="Napoli C."/>
            <person name="McDonald S.M."/>
            <person name="Parker M.S."/>
            <person name="Rombauts S."/>
            <person name="Salamov A."/>
            <person name="Von Dassow P."/>
            <person name="Badger J.H."/>
            <person name="Coutinho P.M."/>
            <person name="Demir E."/>
            <person name="Dubchak I."/>
            <person name="Gentemann C."/>
            <person name="Eikrem W."/>
            <person name="Gready J.E."/>
            <person name="John U."/>
            <person name="Lanier W."/>
            <person name="Lindquist E.A."/>
            <person name="Lucas S."/>
            <person name="Mayer K.F."/>
            <person name="Moreau H."/>
            <person name="Not F."/>
            <person name="Otillar R."/>
            <person name="Panaud O."/>
            <person name="Pangilinan J."/>
            <person name="Paulsen I."/>
            <person name="Piegu B."/>
            <person name="Poliakov A."/>
            <person name="Robbens S."/>
            <person name="Schmutz J."/>
            <person name="Toulza E."/>
            <person name="Wyss T."/>
            <person name="Zelensky A."/>
            <person name="Zhou K."/>
            <person name="Armbrust E.V."/>
            <person name="Bhattacharya D."/>
            <person name="Goodenough U.W."/>
            <person name="Van de Peer Y."/>
            <person name="Grigoriev I.V."/>
        </authorList>
    </citation>
    <scope>NUCLEOTIDE SEQUENCE [LARGE SCALE GENOMIC DNA]</scope>
    <source>
        <strain evidence="3">RCC299 / NOUM17</strain>
    </source>
</reference>
<protein>
    <submittedName>
        <fullName evidence="2">Uncharacterized protein</fullName>
    </submittedName>
</protein>
<evidence type="ECO:0000313" key="3">
    <source>
        <dbReference type="Proteomes" id="UP000002009"/>
    </source>
</evidence>
<dbReference type="InParanoid" id="C1E0G8"/>
<name>C1E0G8_MICCC</name>
<sequence>MGPSGEWRGSPAGTSRSPPSSPARSTGGLLAKPAESLQSIKEHVKSRIAGGDPCSLEECKRLLRDVVAASEAQASEDFHLLTSLSEQVAQVGQEDTLVGLTAGAPDFNTETRELIDSILFAQERDAGGARHVAVDSHAGNTGVAAERVRAKVNQRLVDLIDIASVCRAERIQLLAELVTASRNRPAPAPAAFTRLSPSDGKKLLTP</sequence>
<feature type="region of interest" description="Disordered" evidence="1">
    <location>
        <begin position="186"/>
        <end position="206"/>
    </location>
</feature>
<dbReference type="Proteomes" id="UP000002009">
    <property type="component" value="Chromosome 2"/>
</dbReference>
<accession>C1E0G8</accession>
<organism evidence="2 3">
    <name type="scientific">Micromonas commoda (strain RCC299 / NOUM17 / CCMP2709)</name>
    <name type="common">Picoplanktonic green alga</name>
    <dbReference type="NCBI Taxonomy" id="296587"/>
    <lineage>
        <taxon>Eukaryota</taxon>
        <taxon>Viridiplantae</taxon>
        <taxon>Chlorophyta</taxon>
        <taxon>Mamiellophyceae</taxon>
        <taxon>Mamiellales</taxon>
        <taxon>Mamiellaceae</taxon>
        <taxon>Micromonas</taxon>
    </lineage>
</organism>
<feature type="region of interest" description="Disordered" evidence="1">
    <location>
        <begin position="1"/>
        <end position="36"/>
    </location>
</feature>
<feature type="compositionally biased region" description="Low complexity" evidence="1">
    <location>
        <begin position="9"/>
        <end position="28"/>
    </location>
</feature>
<dbReference type="KEGG" id="mis:MICPUN_98972"/>
<dbReference type="RefSeq" id="XP_002499558.1">
    <property type="nucleotide sequence ID" value="XM_002499512.1"/>
</dbReference>
<dbReference type="OMA" id="CRAERIK"/>
<dbReference type="GeneID" id="8241234"/>
<dbReference type="OrthoDB" id="10420831at2759"/>
<dbReference type="EMBL" id="CP001323">
    <property type="protein sequence ID" value="ACO60816.1"/>
    <property type="molecule type" value="Genomic_DNA"/>
</dbReference>
<keyword evidence="3" id="KW-1185">Reference proteome</keyword>
<evidence type="ECO:0000313" key="2">
    <source>
        <dbReference type="EMBL" id="ACO60816.1"/>
    </source>
</evidence>
<dbReference type="AlphaFoldDB" id="C1E0G8"/>
<gene>
    <name evidence="2" type="ORF">MICPUN_98972</name>
</gene>